<sequence>MNLQRVRSFSEMGACVREHLKVPACEAGAWRLVVLAGAASAPRASLAQALTVLHELANTRVPKVLCAGQPGDRVAAEIGERAVELGFRLVPPVRPADLLPFGLVVVLAEEAELAGWHAAITARERAKAIVTVDDVVMRDAAAARRLAGALPADRLLALWPEPELEASALDEERLVAPAPAKEPPAIVVAPHMRYSSLEAVNGEVERCATVRSPGEVAAQVHAALRGGVPRLVIVGDRKNDARSSPAAMALVLAVLTACAARPGRRTLMIQRAPQVVRAMVTDLRPDELRMGRRPSGTGIVVDPPPGLGPTSLIVWYALRKGYEVLGHDKRGPCGPVDPELGATREGAMAGQIATALDASDVVVAVADWCHAAALRAALGSRSPDAAVLSVVQPIRADSEHAAHLVPRLSWLLATAEAVKLRPQPQLESQPVDAAGLMREAQRVQ</sequence>
<comment type="caution">
    <text evidence="1">The sequence shown here is derived from an EMBL/GenBank/DDBJ whole genome shotgun (WGS) entry which is preliminary data.</text>
</comment>
<dbReference type="Proteomes" id="UP000737171">
    <property type="component" value="Unassembled WGS sequence"/>
</dbReference>
<evidence type="ECO:0000313" key="1">
    <source>
        <dbReference type="EMBL" id="NRF68439.1"/>
    </source>
</evidence>
<protein>
    <submittedName>
        <fullName evidence="1">Uncharacterized protein</fullName>
    </submittedName>
</protein>
<reference evidence="1 2" key="1">
    <citation type="submission" date="2020-05" db="EMBL/GenBank/DDBJ databases">
        <title>Aquincola sp. isolate from soil.</title>
        <authorList>
            <person name="Han J."/>
            <person name="Kim D.-U."/>
        </authorList>
    </citation>
    <scope>NUCLEOTIDE SEQUENCE [LARGE SCALE GENOMIC DNA]</scope>
    <source>
        <strain evidence="1 2">S2</strain>
    </source>
</reference>
<name>A0ABX2EIP2_9BURK</name>
<keyword evidence="2" id="KW-1185">Reference proteome</keyword>
<dbReference type="RefSeq" id="WP_173124079.1">
    <property type="nucleotide sequence ID" value="NZ_JABRWJ010000004.1"/>
</dbReference>
<evidence type="ECO:0000313" key="2">
    <source>
        <dbReference type="Proteomes" id="UP000737171"/>
    </source>
</evidence>
<proteinExistence type="predicted"/>
<gene>
    <name evidence="1" type="ORF">HLB44_15700</name>
</gene>
<organism evidence="1 2">
    <name type="scientific">Pseudaquabacterium terrae</name>
    <dbReference type="NCBI Taxonomy" id="2732868"/>
    <lineage>
        <taxon>Bacteria</taxon>
        <taxon>Pseudomonadati</taxon>
        <taxon>Pseudomonadota</taxon>
        <taxon>Betaproteobacteria</taxon>
        <taxon>Burkholderiales</taxon>
        <taxon>Sphaerotilaceae</taxon>
        <taxon>Pseudaquabacterium</taxon>
    </lineage>
</organism>
<dbReference type="EMBL" id="JABRWJ010000004">
    <property type="protein sequence ID" value="NRF68439.1"/>
    <property type="molecule type" value="Genomic_DNA"/>
</dbReference>
<accession>A0ABX2EIP2</accession>